<dbReference type="PRINTS" id="PR00237">
    <property type="entry name" value="GPCRRHODOPSN"/>
</dbReference>
<feature type="transmembrane region" description="Helical" evidence="9">
    <location>
        <begin position="49"/>
        <end position="70"/>
    </location>
</feature>
<keyword evidence="8" id="KW-0807">Transducer</keyword>
<evidence type="ECO:0000256" key="8">
    <source>
        <dbReference type="ARBA" id="ARBA00023224"/>
    </source>
</evidence>
<evidence type="ECO:0000259" key="10">
    <source>
        <dbReference type="PROSITE" id="PS50262"/>
    </source>
</evidence>
<dbReference type="AlphaFoldDB" id="A0A8X6Q9L0"/>
<keyword evidence="5" id="KW-0297">G-protein coupled receptor</keyword>
<keyword evidence="6 9" id="KW-0472">Membrane</keyword>
<reference evidence="11" key="1">
    <citation type="submission" date="2020-08" db="EMBL/GenBank/DDBJ databases">
        <title>Multicomponent nature underlies the extraordinary mechanical properties of spider dragline silk.</title>
        <authorList>
            <person name="Kono N."/>
            <person name="Nakamura H."/>
            <person name="Mori M."/>
            <person name="Yoshida Y."/>
            <person name="Ohtoshi R."/>
            <person name="Malay A.D."/>
            <person name="Moran D.A.P."/>
            <person name="Tomita M."/>
            <person name="Numata K."/>
            <person name="Arakawa K."/>
        </authorList>
    </citation>
    <scope>NUCLEOTIDE SEQUENCE</scope>
</reference>
<dbReference type="PROSITE" id="PS50262">
    <property type="entry name" value="G_PROTEIN_RECEP_F1_2"/>
    <property type="match status" value="1"/>
</dbReference>
<evidence type="ECO:0000256" key="9">
    <source>
        <dbReference type="SAM" id="Phobius"/>
    </source>
</evidence>
<dbReference type="GO" id="GO:0004930">
    <property type="term" value="F:G protein-coupled receptor activity"/>
    <property type="evidence" value="ECO:0007669"/>
    <property type="project" value="UniProtKB-KW"/>
</dbReference>
<dbReference type="Gene3D" id="1.20.1070.10">
    <property type="entry name" value="Rhodopsin 7-helix transmembrane proteins"/>
    <property type="match status" value="1"/>
</dbReference>
<comment type="caution">
    <text evidence="11">The sequence shown here is derived from an EMBL/GenBank/DDBJ whole genome shotgun (WGS) entry which is preliminary data.</text>
</comment>
<keyword evidence="4 9" id="KW-1133">Transmembrane helix</keyword>
<evidence type="ECO:0000256" key="7">
    <source>
        <dbReference type="ARBA" id="ARBA00023170"/>
    </source>
</evidence>
<evidence type="ECO:0000256" key="5">
    <source>
        <dbReference type="ARBA" id="ARBA00023040"/>
    </source>
</evidence>
<dbReference type="Proteomes" id="UP000887013">
    <property type="component" value="Unassembled WGS sequence"/>
</dbReference>
<dbReference type="GO" id="GO:0005886">
    <property type="term" value="C:plasma membrane"/>
    <property type="evidence" value="ECO:0007669"/>
    <property type="project" value="TreeGrafter"/>
</dbReference>
<dbReference type="OrthoDB" id="5975505at2759"/>
<dbReference type="InterPro" id="IPR017452">
    <property type="entry name" value="GPCR_Rhodpsn_7TM"/>
</dbReference>
<evidence type="ECO:0000256" key="2">
    <source>
        <dbReference type="ARBA" id="ARBA00010663"/>
    </source>
</evidence>
<proteinExistence type="inferred from homology"/>
<keyword evidence="12" id="KW-1185">Reference proteome</keyword>
<dbReference type="EMBL" id="BMAW01028883">
    <property type="protein sequence ID" value="GFU09609.1"/>
    <property type="molecule type" value="Genomic_DNA"/>
</dbReference>
<dbReference type="Pfam" id="PF00001">
    <property type="entry name" value="7tm_1"/>
    <property type="match status" value="1"/>
</dbReference>
<dbReference type="PANTHER" id="PTHR45695:SF9">
    <property type="entry name" value="LEUCOKININ RECEPTOR"/>
    <property type="match status" value="1"/>
</dbReference>
<keyword evidence="7" id="KW-0675">Receptor</keyword>
<comment type="subcellular location">
    <subcellularLocation>
        <location evidence="1">Membrane</location>
        <topology evidence="1">Multi-pass membrane protein</topology>
    </subcellularLocation>
</comment>
<gene>
    <name evidence="11" type="ORF">NPIL_381461</name>
</gene>
<name>A0A8X6Q9L0_NEPPI</name>
<dbReference type="InterPro" id="IPR000276">
    <property type="entry name" value="GPCR_Rhodpsn"/>
</dbReference>
<evidence type="ECO:0000256" key="6">
    <source>
        <dbReference type="ARBA" id="ARBA00023136"/>
    </source>
</evidence>
<dbReference type="SUPFAM" id="SSF81321">
    <property type="entry name" value="Family A G protein-coupled receptor-like"/>
    <property type="match status" value="1"/>
</dbReference>
<dbReference type="PANTHER" id="PTHR45695">
    <property type="entry name" value="LEUCOKININ RECEPTOR-RELATED"/>
    <property type="match status" value="1"/>
</dbReference>
<keyword evidence="3 9" id="KW-0812">Transmembrane</keyword>
<organism evidence="11 12">
    <name type="scientific">Nephila pilipes</name>
    <name type="common">Giant wood spider</name>
    <name type="synonym">Nephila maculata</name>
    <dbReference type="NCBI Taxonomy" id="299642"/>
    <lineage>
        <taxon>Eukaryota</taxon>
        <taxon>Metazoa</taxon>
        <taxon>Ecdysozoa</taxon>
        <taxon>Arthropoda</taxon>
        <taxon>Chelicerata</taxon>
        <taxon>Arachnida</taxon>
        <taxon>Araneae</taxon>
        <taxon>Araneomorphae</taxon>
        <taxon>Entelegynae</taxon>
        <taxon>Araneoidea</taxon>
        <taxon>Nephilidae</taxon>
        <taxon>Nephila</taxon>
    </lineage>
</organism>
<sequence length="125" mass="14660">MNNLSSQFAEEMFEDKLNRSDFERNFTQFDFSKDATIDSLWWKVCLKTFAYTVILLTGLSGNLFVIMTVIINRHMRKIMNYYFVNLASADLVLSICFIWVPLSNNITRPMGAFICKLDHFTQCKF</sequence>
<evidence type="ECO:0000256" key="3">
    <source>
        <dbReference type="ARBA" id="ARBA00022692"/>
    </source>
</evidence>
<accession>A0A8X6Q9L0</accession>
<evidence type="ECO:0000313" key="12">
    <source>
        <dbReference type="Proteomes" id="UP000887013"/>
    </source>
</evidence>
<evidence type="ECO:0000256" key="4">
    <source>
        <dbReference type="ARBA" id="ARBA00022989"/>
    </source>
</evidence>
<feature type="transmembrane region" description="Helical" evidence="9">
    <location>
        <begin position="82"/>
        <end position="102"/>
    </location>
</feature>
<evidence type="ECO:0000256" key="1">
    <source>
        <dbReference type="ARBA" id="ARBA00004141"/>
    </source>
</evidence>
<evidence type="ECO:0000313" key="11">
    <source>
        <dbReference type="EMBL" id="GFU09609.1"/>
    </source>
</evidence>
<feature type="domain" description="G-protein coupled receptors family 1 profile" evidence="10">
    <location>
        <begin position="61"/>
        <end position="125"/>
    </location>
</feature>
<protein>
    <recommendedName>
        <fullName evidence="10">G-protein coupled receptors family 1 profile domain-containing protein</fullName>
    </recommendedName>
</protein>
<comment type="similarity">
    <text evidence="2">Belongs to the G-protein coupled receptor 1 family.</text>
</comment>